<dbReference type="EMBL" id="BSUK01000001">
    <property type="protein sequence ID" value="GMA24444.1"/>
    <property type="molecule type" value="Genomic_DNA"/>
</dbReference>
<dbReference type="SUPFAM" id="SSF51679">
    <property type="entry name" value="Bacterial luciferase-like"/>
    <property type="match status" value="1"/>
</dbReference>
<dbReference type="InterPro" id="IPR051260">
    <property type="entry name" value="Diverse_substr_monoxygenases"/>
</dbReference>
<proteinExistence type="inferred from homology"/>
<dbReference type="GO" id="GO:0004497">
    <property type="term" value="F:monooxygenase activity"/>
    <property type="evidence" value="ECO:0007669"/>
    <property type="project" value="UniProtKB-KW"/>
</dbReference>
<sequence length="436" mass="48025">MSTPERRLHLVQFIGGAQGVYDSWADPTERTLAYYQRVAQHAEKEGLLSLFIADNSMLLRDGDLSTLGALEPITLFSALAAVTERIGLIATVSTTYWEPYNLARLVATLDQLSDGRAGWNAVTSFRGEQNFGFGDIPDPETRYARATEFVEVVLKLWDSWSPAAIKTDTGGARAYSDGAQIRDIEHVGPHFSVRGALDVPRSKQGRPLLAQAGASDLGRRLGATYADLIYTAEPTWDSASEFVRGLRSHAAAAGRPNGLPAILTGLNSTFASTTEEGERLKWQKVEAYGVERAVQTLSRHLGDADLTGIDLDDAIPAERLPDVASVRRRQGRFGVLAHLATEERRPLREMLFAGVHWGHWTEVGDPGQIADRVQARYEAHLTDAITVGTPQDETQRDVLWQEFVPELVRRGLFEPGYRGRTLRENLFGARTDAEGS</sequence>
<keyword evidence="4 7" id="KW-0503">Monooxygenase</keyword>
<protein>
    <submittedName>
        <fullName evidence="7">Monooxygenase</fullName>
    </submittedName>
</protein>
<dbReference type="InterPro" id="IPR016215">
    <property type="entry name" value="NTA_MOA"/>
</dbReference>
<dbReference type="Pfam" id="PF00296">
    <property type="entry name" value="Bac_luciferase"/>
    <property type="match status" value="1"/>
</dbReference>
<reference evidence="8" key="1">
    <citation type="journal article" date="2019" name="Int. J. Syst. Evol. Microbiol.">
        <title>The Global Catalogue of Microorganisms (GCM) 10K type strain sequencing project: providing services to taxonomists for standard genome sequencing and annotation.</title>
        <authorList>
            <consortium name="The Broad Institute Genomics Platform"/>
            <consortium name="The Broad Institute Genome Sequencing Center for Infectious Disease"/>
            <person name="Wu L."/>
            <person name="Ma J."/>
        </authorList>
    </citation>
    <scope>NUCLEOTIDE SEQUENCE [LARGE SCALE GENOMIC DNA]</scope>
    <source>
        <strain evidence="8">NBRC 106348</strain>
    </source>
</reference>
<dbReference type="Proteomes" id="UP001157091">
    <property type="component" value="Unassembled WGS sequence"/>
</dbReference>
<keyword evidence="8" id="KW-1185">Reference proteome</keyword>
<comment type="caution">
    <text evidence="7">The sequence shown here is derived from an EMBL/GenBank/DDBJ whole genome shotgun (WGS) entry which is preliminary data.</text>
</comment>
<feature type="domain" description="Luciferase-like" evidence="6">
    <location>
        <begin position="27"/>
        <end position="379"/>
    </location>
</feature>
<gene>
    <name evidence="7" type="ORF">GCM10025864_22030</name>
</gene>
<name>A0ABQ6I123_9MICO</name>
<evidence type="ECO:0000259" key="6">
    <source>
        <dbReference type="Pfam" id="PF00296"/>
    </source>
</evidence>
<keyword evidence="2" id="KW-0288">FMN</keyword>
<organism evidence="7 8">
    <name type="scientific">Luteimicrobium album</name>
    <dbReference type="NCBI Taxonomy" id="1054550"/>
    <lineage>
        <taxon>Bacteria</taxon>
        <taxon>Bacillati</taxon>
        <taxon>Actinomycetota</taxon>
        <taxon>Actinomycetes</taxon>
        <taxon>Micrococcales</taxon>
        <taxon>Luteimicrobium</taxon>
    </lineage>
</organism>
<dbReference type="PIRSF" id="PIRSF000337">
    <property type="entry name" value="NTA_MOA"/>
    <property type="match status" value="1"/>
</dbReference>
<dbReference type="PANTHER" id="PTHR30011">
    <property type="entry name" value="ALKANESULFONATE MONOOXYGENASE-RELATED"/>
    <property type="match status" value="1"/>
</dbReference>
<dbReference type="InterPro" id="IPR011251">
    <property type="entry name" value="Luciferase-like_dom"/>
</dbReference>
<keyword evidence="1" id="KW-0285">Flavoprotein</keyword>
<accession>A0ABQ6I123</accession>
<dbReference type="InterPro" id="IPR036661">
    <property type="entry name" value="Luciferase-like_sf"/>
</dbReference>
<dbReference type="NCBIfam" id="TIGR03860">
    <property type="entry name" value="FMN_nitrolo"/>
    <property type="match status" value="1"/>
</dbReference>
<keyword evidence="3" id="KW-0560">Oxidoreductase</keyword>
<evidence type="ECO:0000256" key="1">
    <source>
        <dbReference type="ARBA" id="ARBA00022630"/>
    </source>
</evidence>
<evidence type="ECO:0000256" key="5">
    <source>
        <dbReference type="ARBA" id="ARBA00033748"/>
    </source>
</evidence>
<evidence type="ECO:0000256" key="3">
    <source>
        <dbReference type="ARBA" id="ARBA00023002"/>
    </source>
</evidence>
<dbReference type="RefSeq" id="WP_284293246.1">
    <property type="nucleotide sequence ID" value="NZ_BSUK01000001.1"/>
</dbReference>
<evidence type="ECO:0000313" key="8">
    <source>
        <dbReference type="Proteomes" id="UP001157091"/>
    </source>
</evidence>
<comment type="similarity">
    <text evidence="5">Belongs to the NtaA/SnaA/DszA monooxygenase family.</text>
</comment>
<evidence type="ECO:0000313" key="7">
    <source>
        <dbReference type="EMBL" id="GMA24444.1"/>
    </source>
</evidence>
<dbReference type="PANTHER" id="PTHR30011:SF16">
    <property type="entry name" value="C2H2 FINGER DOMAIN TRANSCRIPTION FACTOR (EUROFUNG)-RELATED"/>
    <property type="match status" value="1"/>
</dbReference>
<evidence type="ECO:0000256" key="2">
    <source>
        <dbReference type="ARBA" id="ARBA00022643"/>
    </source>
</evidence>
<evidence type="ECO:0000256" key="4">
    <source>
        <dbReference type="ARBA" id="ARBA00023033"/>
    </source>
</evidence>
<dbReference type="Gene3D" id="3.20.20.30">
    <property type="entry name" value="Luciferase-like domain"/>
    <property type="match status" value="1"/>
</dbReference>